<proteinExistence type="predicted"/>
<evidence type="ECO:0000313" key="3">
    <source>
        <dbReference type="EMBL" id="GIG54914.1"/>
    </source>
</evidence>
<dbReference type="InterPro" id="IPR025110">
    <property type="entry name" value="AMP-bd_C"/>
</dbReference>
<dbReference type="Gene3D" id="3.40.50.12780">
    <property type="entry name" value="N-terminal domain of ligase-like"/>
    <property type="match status" value="1"/>
</dbReference>
<dbReference type="EMBL" id="BONR01000003">
    <property type="protein sequence ID" value="GIG54914.1"/>
    <property type="molecule type" value="Genomic_DNA"/>
</dbReference>
<feature type="domain" description="AMP-binding enzyme C-terminal" evidence="2">
    <location>
        <begin position="302"/>
        <end position="374"/>
    </location>
</feature>
<dbReference type="SUPFAM" id="SSF56801">
    <property type="entry name" value="Acetyl-CoA synthetase-like"/>
    <property type="match status" value="1"/>
</dbReference>
<organism evidence="3 4">
    <name type="scientific">Demequina activiva</name>
    <dbReference type="NCBI Taxonomy" id="1582364"/>
    <lineage>
        <taxon>Bacteria</taxon>
        <taxon>Bacillati</taxon>
        <taxon>Actinomycetota</taxon>
        <taxon>Actinomycetes</taxon>
        <taxon>Micrococcales</taxon>
        <taxon>Demequinaceae</taxon>
        <taxon>Demequina</taxon>
    </lineage>
</organism>
<dbReference type="InterPro" id="IPR050237">
    <property type="entry name" value="ATP-dep_AMP-bd_enzyme"/>
</dbReference>
<evidence type="ECO:0000313" key="4">
    <source>
        <dbReference type="Proteomes" id="UP000652354"/>
    </source>
</evidence>
<keyword evidence="4" id="KW-1185">Reference proteome</keyword>
<accession>A0A919Q3I2</accession>
<sequence length="392" mass="39974">MLAVVAGPDSTSGDEAHAVSPTAIAVARADTDAMRWLFMWAIVGAAYAGSMDYARLVDAGADAIDHALAGRARGVAARTSGSTGEPREVLLSADAVVASARATLERLGGAGHWLLALPTDRIAGAMVVARARVGGGAVVETAAGRFTPEGFAAAASRMPQGRRYVSLVPTQVRRLLASPEGSEALARFDAVLVGGAPPGMALPSNAVETYGMTETCGGCVYDGAPLSAVGATTDAQGRILLAGPTLADGYADGDDGAFVERDGERWFLTSDLGAWDGSRLAVHGRADDVIISGGLNVHPAAVERALLTVPGIVDAVVVGVPDAEWGERVAALVVSASEGVPDVDALRGMLDVPGHAMPRFILARDAVPRTDAGKIDRSTARAIVARAAEEAP</sequence>
<dbReference type="InterPro" id="IPR000873">
    <property type="entry name" value="AMP-dep_synth/lig_dom"/>
</dbReference>
<keyword evidence="3" id="KW-0436">Ligase</keyword>
<name>A0A919Q3I2_9MICO</name>
<dbReference type="InterPro" id="IPR042099">
    <property type="entry name" value="ANL_N_sf"/>
</dbReference>
<dbReference type="PANTHER" id="PTHR43767:SF1">
    <property type="entry name" value="NONRIBOSOMAL PEPTIDE SYNTHASE PES1 (EUROFUNG)-RELATED"/>
    <property type="match status" value="1"/>
</dbReference>
<feature type="domain" description="AMP-dependent synthetase/ligase" evidence="1">
    <location>
        <begin position="79"/>
        <end position="237"/>
    </location>
</feature>
<dbReference type="Proteomes" id="UP000652354">
    <property type="component" value="Unassembled WGS sequence"/>
</dbReference>
<dbReference type="Gene3D" id="3.30.300.30">
    <property type="match status" value="1"/>
</dbReference>
<evidence type="ECO:0000259" key="2">
    <source>
        <dbReference type="Pfam" id="PF13193"/>
    </source>
</evidence>
<reference evidence="3" key="1">
    <citation type="submission" date="2021-01" db="EMBL/GenBank/DDBJ databases">
        <title>Whole genome shotgun sequence of Demequina activiva NBRC 110675.</title>
        <authorList>
            <person name="Komaki H."/>
            <person name="Tamura T."/>
        </authorList>
    </citation>
    <scope>NUCLEOTIDE SEQUENCE</scope>
    <source>
        <strain evidence="3">NBRC 110675</strain>
    </source>
</reference>
<dbReference type="Pfam" id="PF13193">
    <property type="entry name" value="AMP-binding_C"/>
    <property type="match status" value="1"/>
</dbReference>
<dbReference type="GO" id="GO:0016878">
    <property type="term" value="F:acid-thiol ligase activity"/>
    <property type="evidence" value="ECO:0007669"/>
    <property type="project" value="UniProtKB-ARBA"/>
</dbReference>
<protein>
    <submittedName>
        <fullName evidence="3">O-succinylbenzoic acid--CoA ligase MenE</fullName>
    </submittedName>
</protein>
<comment type="caution">
    <text evidence="3">The sequence shown here is derived from an EMBL/GenBank/DDBJ whole genome shotgun (WGS) entry which is preliminary data.</text>
</comment>
<dbReference type="PANTHER" id="PTHR43767">
    <property type="entry name" value="LONG-CHAIN-FATTY-ACID--COA LIGASE"/>
    <property type="match status" value="1"/>
</dbReference>
<dbReference type="Pfam" id="PF00501">
    <property type="entry name" value="AMP-binding"/>
    <property type="match status" value="1"/>
</dbReference>
<dbReference type="InterPro" id="IPR045851">
    <property type="entry name" value="AMP-bd_C_sf"/>
</dbReference>
<gene>
    <name evidence="3" type="ORF">Dac01nite_16660</name>
</gene>
<dbReference type="AlphaFoldDB" id="A0A919Q3I2"/>
<evidence type="ECO:0000259" key="1">
    <source>
        <dbReference type="Pfam" id="PF00501"/>
    </source>
</evidence>